<evidence type="ECO:0000313" key="3">
    <source>
        <dbReference type="Proteomes" id="UP001362999"/>
    </source>
</evidence>
<proteinExistence type="predicted"/>
<gene>
    <name evidence="1" type="ORF">R3P38DRAFT_2587457</name>
    <name evidence="2" type="ORF">R3P38DRAFT_3481338</name>
</gene>
<accession>A0AAV9Z3T9</accession>
<evidence type="ECO:0000313" key="2">
    <source>
        <dbReference type="EMBL" id="KAK6974714.1"/>
    </source>
</evidence>
<dbReference type="Proteomes" id="UP001362999">
    <property type="component" value="Unassembled WGS sequence"/>
</dbReference>
<dbReference type="AlphaFoldDB" id="A0AAV9Z3T9"/>
<name>A0AAV9Z3T9_9AGAR</name>
<dbReference type="EMBL" id="JAWWNJ010000218">
    <property type="protein sequence ID" value="KAK6969646.1"/>
    <property type="molecule type" value="Genomic_DNA"/>
</dbReference>
<protein>
    <submittedName>
        <fullName evidence="1">Uncharacterized protein</fullName>
    </submittedName>
</protein>
<sequence length="185" mass="20204">MNTEQRLRNLRDAYHALHDDVLSALRTMVGDPPSLNAVRDRALALASAAEMHRAVFPPDEYATLQTSITDMVTALDLACHDSMDPPDAAPLTVAHRVRSGRRGRPRVEIDPQFLSAALDLRGPIGIAPEIGVSARTVRRAALRAGLVQPGAPVFQSRTNEQGQVEVVQCLATDLSSPWEWRLLLS</sequence>
<dbReference type="EMBL" id="JAWWNJ010000180">
    <property type="protein sequence ID" value="KAK6974714.1"/>
    <property type="molecule type" value="Genomic_DNA"/>
</dbReference>
<reference evidence="1 3" key="1">
    <citation type="journal article" date="2024" name="J Genomics">
        <title>Draft genome sequencing and assembly of Favolaschia claudopus CIRM-BRFM 2984 isolated from oak limbs.</title>
        <authorList>
            <person name="Navarro D."/>
            <person name="Drula E."/>
            <person name="Chaduli D."/>
            <person name="Cazenave R."/>
            <person name="Ahrendt S."/>
            <person name="Wang J."/>
            <person name="Lipzen A."/>
            <person name="Daum C."/>
            <person name="Barry K."/>
            <person name="Grigoriev I.V."/>
            <person name="Favel A."/>
            <person name="Rosso M.N."/>
            <person name="Martin F."/>
        </authorList>
    </citation>
    <scope>NUCLEOTIDE SEQUENCE [LARGE SCALE GENOMIC DNA]</scope>
    <source>
        <strain evidence="1 3">CIRM-BRFM 2984</strain>
    </source>
</reference>
<keyword evidence="3" id="KW-1185">Reference proteome</keyword>
<evidence type="ECO:0000313" key="1">
    <source>
        <dbReference type="EMBL" id="KAK6969646.1"/>
    </source>
</evidence>
<comment type="caution">
    <text evidence="1">The sequence shown here is derived from an EMBL/GenBank/DDBJ whole genome shotgun (WGS) entry which is preliminary data.</text>
</comment>
<organism evidence="1 3">
    <name type="scientific">Favolaschia claudopus</name>
    <dbReference type="NCBI Taxonomy" id="2862362"/>
    <lineage>
        <taxon>Eukaryota</taxon>
        <taxon>Fungi</taxon>
        <taxon>Dikarya</taxon>
        <taxon>Basidiomycota</taxon>
        <taxon>Agaricomycotina</taxon>
        <taxon>Agaricomycetes</taxon>
        <taxon>Agaricomycetidae</taxon>
        <taxon>Agaricales</taxon>
        <taxon>Marasmiineae</taxon>
        <taxon>Mycenaceae</taxon>
        <taxon>Favolaschia</taxon>
    </lineage>
</organism>